<proteinExistence type="predicted"/>
<accession>A0A8H6SEI0</accession>
<dbReference type="GeneID" id="59348763"/>
<keyword evidence="1" id="KW-0472">Membrane</keyword>
<protein>
    <submittedName>
        <fullName evidence="2">Polyketide beta-ketoacyl-synthase</fullName>
    </submittedName>
</protein>
<comment type="caution">
    <text evidence="2">The sequence shown here is derived from an EMBL/GenBank/DDBJ whole genome shotgun (WGS) entry which is preliminary data.</text>
</comment>
<keyword evidence="1" id="KW-0812">Transmembrane</keyword>
<keyword evidence="1" id="KW-1133">Transmembrane helix</keyword>
<keyword evidence="3" id="KW-1185">Reference proteome</keyword>
<dbReference type="Proteomes" id="UP000636479">
    <property type="component" value="Unassembled WGS sequence"/>
</dbReference>
<evidence type="ECO:0000256" key="1">
    <source>
        <dbReference type="SAM" id="Phobius"/>
    </source>
</evidence>
<dbReference type="RefSeq" id="XP_037217659.1">
    <property type="nucleotide sequence ID" value="XM_037366247.1"/>
</dbReference>
<dbReference type="OrthoDB" id="3017732at2759"/>
<feature type="transmembrane region" description="Helical" evidence="1">
    <location>
        <begin position="16"/>
        <end position="37"/>
    </location>
</feature>
<name>A0A8H6SEI0_9AGAR</name>
<sequence>MSSSSSQVPALMTSPVFRYAVLIVLSVVVILGACICYRTRVSQRRLRALTGTLPPRGLVSPLALGQKPVLYHAYIQEPPEKPREWDSLMPVSVTRASSTARISLMICMPFSTPFANQSLPDDERHPPHIEIGYMDVALRDNENEQHKGL</sequence>
<dbReference type="AlphaFoldDB" id="A0A8H6SEI0"/>
<dbReference type="EMBL" id="JACAZF010000008">
    <property type="protein sequence ID" value="KAF7297300.1"/>
    <property type="molecule type" value="Genomic_DNA"/>
</dbReference>
<organism evidence="2 3">
    <name type="scientific">Mycena indigotica</name>
    <dbReference type="NCBI Taxonomy" id="2126181"/>
    <lineage>
        <taxon>Eukaryota</taxon>
        <taxon>Fungi</taxon>
        <taxon>Dikarya</taxon>
        <taxon>Basidiomycota</taxon>
        <taxon>Agaricomycotina</taxon>
        <taxon>Agaricomycetes</taxon>
        <taxon>Agaricomycetidae</taxon>
        <taxon>Agaricales</taxon>
        <taxon>Marasmiineae</taxon>
        <taxon>Mycenaceae</taxon>
        <taxon>Mycena</taxon>
    </lineage>
</organism>
<reference evidence="2" key="1">
    <citation type="submission" date="2020-05" db="EMBL/GenBank/DDBJ databases">
        <title>Mycena genomes resolve the evolution of fungal bioluminescence.</title>
        <authorList>
            <person name="Tsai I.J."/>
        </authorList>
    </citation>
    <scope>NUCLEOTIDE SEQUENCE</scope>
    <source>
        <strain evidence="2">171206Taipei</strain>
    </source>
</reference>
<evidence type="ECO:0000313" key="3">
    <source>
        <dbReference type="Proteomes" id="UP000636479"/>
    </source>
</evidence>
<evidence type="ECO:0000313" key="2">
    <source>
        <dbReference type="EMBL" id="KAF7297300.1"/>
    </source>
</evidence>
<gene>
    <name evidence="2" type="ORF">MIND_00963200</name>
</gene>